<dbReference type="Gene3D" id="3.30.1380.10">
    <property type="match status" value="1"/>
</dbReference>
<dbReference type="RefSeq" id="WP_080892317.1">
    <property type="nucleotide sequence ID" value="NZ_CP131575.1"/>
</dbReference>
<evidence type="ECO:0000256" key="1">
    <source>
        <dbReference type="SAM" id="SignalP"/>
    </source>
</evidence>
<gene>
    <name evidence="3" type="ORF">C0W93_03890</name>
</gene>
<dbReference type="AlphaFoldDB" id="A0A2T3KYH2"/>
<feature type="signal peptide" evidence="1">
    <location>
        <begin position="1"/>
        <end position="24"/>
    </location>
</feature>
<accession>A0A2T3KYH2</accession>
<dbReference type="Proteomes" id="UP000240530">
    <property type="component" value="Unassembled WGS sequence"/>
</dbReference>
<feature type="chain" id="PRO_5015675034" evidence="1">
    <location>
        <begin position="25"/>
        <end position="306"/>
    </location>
</feature>
<name>A0A2T3KYH2_PHOLD</name>
<dbReference type="InterPro" id="IPR039561">
    <property type="entry name" value="Peptidase_M15C"/>
</dbReference>
<sequence>MMNKQLIKLGLAVGMMGVVGSATAATVTSITSAECQAMSSVGVMSTSAPVQCQRLKKVTFKYRDFSGRSHSNGQIIVMDAVAPYVGKIFDELYQVGFPIHKAVPIEKYRGDDTKSMTDNNTSAFNYRPVEGTSSLSLHAYGAAIDLNPVQNPFVTFARAGQAKYSPVEGTKYANREIYRYGKPDRKGMAETVVGIFARNGFLYWGGFWDSPIDYQHFQLSKDMAVMMSQMSAQQATLFFKHYVEWYNSCSRMYPKAYSQYKFNDYTNYLKHKLGVSSLNKAYQANPAKVMAQIEQVPLRSEICVKR</sequence>
<dbReference type="EMBL" id="PYNS01000002">
    <property type="protein sequence ID" value="PSV12863.1"/>
    <property type="molecule type" value="Genomic_DNA"/>
</dbReference>
<dbReference type="InterPro" id="IPR009045">
    <property type="entry name" value="Zn_M74/Hedgehog-like"/>
</dbReference>
<evidence type="ECO:0000313" key="4">
    <source>
        <dbReference type="Proteomes" id="UP000240530"/>
    </source>
</evidence>
<organism evidence="3 4">
    <name type="scientific">Photobacterium leiognathi subsp. mandapamensis</name>
    <name type="common">Photobacterium mandapamensis</name>
    <dbReference type="NCBI Taxonomy" id="48408"/>
    <lineage>
        <taxon>Bacteria</taxon>
        <taxon>Pseudomonadati</taxon>
        <taxon>Pseudomonadota</taxon>
        <taxon>Gammaproteobacteria</taxon>
        <taxon>Vibrionales</taxon>
        <taxon>Vibrionaceae</taxon>
        <taxon>Photobacterium</taxon>
    </lineage>
</organism>
<proteinExistence type="predicted"/>
<protein>
    <submittedName>
        <fullName evidence="3">M15 family peptidase</fullName>
    </submittedName>
</protein>
<dbReference type="GO" id="GO:0008233">
    <property type="term" value="F:peptidase activity"/>
    <property type="evidence" value="ECO:0007669"/>
    <property type="project" value="InterPro"/>
</dbReference>
<feature type="domain" description="Peptidase M15C" evidence="2">
    <location>
        <begin position="131"/>
        <end position="219"/>
    </location>
</feature>
<evidence type="ECO:0000259" key="2">
    <source>
        <dbReference type="Pfam" id="PF13539"/>
    </source>
</evidence>
<dbReference type="Pfam" id="PF13539">
    <property type="entry name" value="Peptidase_M15_4"/>
    <property type="match status" value="1"/>
</dbReference>
<evidence type="ECO:0000313" key="3">
    <source>
        <dbReference type="EMBL" id="PSV12863.1"/>
    </source>
</evidence>
<reference evidence="3 4" key="1">
    <citation type="submission" date="2018-03" db="EMBL/GenBank/DDBJ databases">
        <title>Whole genome sequencing of Histamine producing bacteria.</title>
        <authorList>
            <person name="Butler K."/>
        </authorList>
    </citation>
    <scope>NUCLEOTIDE SEQUENCE [LARGE SCALE GENOMIC DNA]</scope>
    <source>
        <strain evidence="3 4">Res.4.1</strain>
    </source>
</reference>
<dbReference type="SUPFAM" id="SSF55166">
    <property type="entry name" value="Hedgehog/DD-peptidase"/>
    <property type="match status" value="1"/>
</dbReference>
<keyword evidence="1" id="KW-0732">Signal</keyword>
<comment type="caution">
    <text evidence="3">The sequence shown here is derived from an EMBL/GenBank/DDBJ whole genome shotgun (WGS) entry which is preliminary data.</text>
</comment>